<dbReference type="Proteomes" id="UP001529510">
    <property type="component" value="Unassembled WGS sequence"/>
</dbReference>
<gene>
    <name evidence="2" type="ORF">M9458_010251</name>
</gene>
<accession>A0ABD0R0D7</accession>
<keyword evidence="3" id="KW-1185">Reference proteome</keyword>
<sequence>WGGSDGEPEALPPSQPARLKPDAELIHVLYKAVADLGLKWLVPEKPAHGLLDEWFLPGRRQQSFCPGFSSSAPGRRSGTLTRPQVVLDPEPPKPS</sequence>
<feature type="compositionally biased region" description="Polar residues" evidence="1">
    <location>
        <begin position="65"/>
        <end position="82"/>
    </location>
</feature>
<protein>
    <submittedName>
        <fullName evidence="2">Uncharacterized protein</fullName>
    </submittedName>
</protein>
<name>A0ABD0R0D7_CIRMR</name>
<feature type="region of interest" description="Disordered" evidence="1">
    <location>
        <begin position="65"/>
        <end position="95"/>
    </location>
</feature>
<evidence type="ECO:0000256" key="1">
    <source>
        <dbReference type="SAM" id="MobiDB-lite"/>
    </source>
</evidence>
<proteinExistence type="predicted"/>
<comment type="caution">
    <text evidence="2">The sequence shown here is derived from an EMBL/GenBank/DDBJ whole genome shotgun (WGS) entry which is preliminary data.</text>
</comment>
<evidence type="ECO:0000313" key="2">
    <source>
        <dbReference type="EMBL" id="KAL0191955.1"/>
    </source>
</evidence>
<evidence type="ECO:0000313" key="3">
    <source>
        <dbReference type="Proteomes" id="UP001529510"/>
    </source>
</evidence>
<feature type="non-terminal residue" evidence="2">
    <location>
        <position position="1"/>
    </location>
</feature>
<dbReference type="AlphaFoldDB" id="A0ABD0R0D7"/>
<organism evidence="2 3">
    <name type="scientific">Cirrhinus mrigala</name>
    <name type="common">Mrigala</name>
    <dbReference type="NCBI Taxonomy" id="683832"/>
    <lineage>
        <taxon>Eukaryota</taxon>
        <taxon>Metazoa</taxon>
        <taxon>Chordata</taxon>
        <taxon>Craniata</taxon>
        <taxon>Vertebrata</taxon>
        <taxon>Euteleostomi</taxon>
        <taxon>Actinopterygii</taxon>
        <taxon>Neopterygii</taxon>
        <taxon>Teleostei</taxon>
        <taxon>Ostariophysi</taxon>
        <taxon>Cypriniformes</taxon>
        <taxon>Cyprinidae</taxon>
        <taxon>Labeoninae</taxon>
        <taxon>Labeonini</taxon>
        <taxon>Cirrhinus</taxon>
    </lineage>
</organism>
<reference evidence="2 3" key="1">
    <citation type="submission" date="2024-05" db="EMBL/GenBank/DDBJ databases">
        <title>Genome sequencing and assembly of Indian major carp, Cirrhinus mrigala (Hamilton, 1822).</title>
        <authorList>
            <person name="Mohindra V."/>
            <person name="Chowdhury L.M."/>
            <person name="Lal K."/>
            <person name="Jena J.K."/>
        </authorList>
    </citation>
    <scope>NUCLEOTIDE SEQUENCE [LARGE SCALE GENOMIC DNA]</scope>
    <source>
        <strain evidence="2">CM1030</strain>
        <tissue evidence="2">Blood</tissue>
    </source>
</reference>
<dbReference type="EMBL" id="JAMKFB020000005">
    <property type="protein sequence ID" value="KAL0191955.1"/>
    <property type="molecule type" value="Genomic_DNA"/>
</dbReference>